<reference evidence="1 2" key="1">
    <citation type="journal article" date="2018" name="Mycol. Prog.">
        <title>Coniella lustricola, a new species from submerged detritus.</title>
        <authorList>
            <person name="Raudabaugh D.B."/>
            <person name="Iturriaga T."/>
            <person name="Carver A."/>
            <person name="Mondo S."/>
            <person name="Pangilinan J."/>
            <person name="Lipzen A."/>
            <person name="He G."/>
            <person name="Amirebrahimi M."/>
            <person name="Grigoriev I.V."/>
            <person name="Miller A.N."/>
        </authorList>
    </citation>
    <scope>NUCLEOTIDE SEQUENCE [LARGE SCALE GENOMIC DNA]</scope>
    <source>
        <strain evidence="1 2">B22-T-1</strain>
    </source>
</reference>
<sequence length="171" mass="19313">MDIHRQSSYQNRYSSTYKPSGILWATLNRSITWPSLRTSRQGTRNIFCKPCQVTRWIQKHPVLPIPAIQRMILDNRQDGKPGARCFGTWSTTSSLCSLDFSGLRDIYRGPMESANVLGNFAALSYSSSHYHDHSHLLLCSLPSCDPRVNGRTRPKALLRGISYNSLILISA</sequence>
<dbReference type="AlphaFoldDB" id="A0A2T3A2Q4"/>
<dbReference type="InParanoid" id="A0A2T3A2Q4"/>
<gene>
    <name evidence="1" type="ORF">BD289DRAFT_32292</name>
</gene>
<dbReference type="Proteomes" id="UP000241462">
    <property type="component" value="Unassembled WGS sequence"/>
</dbReference>
<name>A0A2T3A2Q4_9PEZI</name>
<organism evidence="1 2">
    <name type="scientific">Coniella lustricola</name>
    <dbReference type="NCBI Taxonomy" id="2025994"/>
    <lineage>
        <taxon>Eukaryota</taxon>
        <taxon>Fungi</taxon>
        <taxon>Dikarya</taxon>
        <taxon>Ascomycota</taxon>
        <taxon>Pezizomycotina</taxon>
        <taxon>Sordariomycetes</taxon>
        <taxon>Sordariomycetidae</taxon>
        <taxon>Diaporthales</taxon>
        <taxon>Schizoparmaceae</taxon>
        <taxon>Coniella</taxon>
    </lineage>
</organism>
<protein>
    <submittedName>
        <fullName evidence="1">Uncharacterized protein</fullName>
    </submittedName>
</protein>
<keyword evidence="2" id="KW-1185">Reference proteome</keyword>
<evidence type="ECO:0000313" key="1">
    <source>
        <dbReference type="EMBL" id="PSR81795.1"/>
    </source>
</evidence>
<dbReference type="EMBL" id="KZ678494">
    <property type="protein sequence ID" value="PSR81795.1"/>
    <property type="molecule type" value="Genomic_DNA"/>
</dbReference>
<proteinExistence type="predicted"/>
<evidence type="ECO:0000313" key="2">
    <source>
        <dbReference type="Proteomes" id="UP000241462"/>
    </source>
</evidence>
<accession>A0A2T3A2Q4</accession>